<reference evidence="3" key="1">
    <citation type="journal article" date="2019" name="IScience">
        <title>Narwhal Genome Reveals Long-Term Low Genetic Diversity despite Current Large Abundance Size.</title>
        <authorList>
            <person name="Westbury M.V."/>
            <person name="Petersen B."/>
            <person name="Garde E."/>
            <person name="Heide-Jorgensen M.P."/>
            <person name="Lorenzen E.D."/>
        </authorList>
    </citation>
    <scope>NUCLEOTIDE SEQUENCE [LARGE SCALE GENOMIC DNA]</scope>
</reference>
<evidence type="ECO:0000313" key="3">
    <source>
        <dbReference type="Proteomes" id="UP000308365"/>
    </source>
</evidence>
<feature type="region of interest" description="Disordered" evidence="1">
    <location>
        <begin position="795"/>
        <end position="814"/>
    </location>
</feature>
<accession>A0A4U1FJ72</accession>
<dbReference type="PANTHER" id="PTHR33487">
    <property type="entry name" value="CILIA- AND FLAGELLA-ASSOCIATED PROTEIN 54"/>
    <property type="match status" value="1"/>
</dbReference>
<organism evidence="2 3">
    <name type="scientific">Monodon monoceros</name>
    <name type="common">Narwhal</name>
    <name type="synonym">Ceratodon monodon</name>
    <dbReference type="NCBI Taxonomy" id="40151"/>
    <lineage>
        <taxon>Eukaryota</taxon>
        <taxon>Metazoa</taxon>
        <taxon>Chordata</taxon>
        <taxon>Craniata</taxon>
        <taxon>Vertebrata</taxon>
        <taxon>Euteleostomi</taxon>
        <taxon>Mammalia</taxon>
        <taxon>Eutheria</taxon>
        <taxon>Laurasiatheria</taxon>
        <taxon>Artiodactyla</taxon>
        <taxon>Whippomorpha</taxon>
        <taxon>Cetacea</taxon>
        <taxon>Odontoceti</taxon>
        <taxon>Monodontidae</taxon>
        <taxon>Monodon</taxon>
    </lineage>
</organism>
<dbReference type="GO" id="GO:0060271">
    <property type="term" value="P:cilium assembly"/>
    <property type="evidence" value="ECO:0007669"/>
    <property type="project" value="TreeGrafter"/>
</dbReference>
<comment type="caution">
    <text evidence="2">The sequence shown here is derived from an EMBL/GenBank/DDBJ whole genome shotgun (WGS) entry which is preliminary data.</text>
</comment>
<dbReference type="EMBL" id="RWIC01000112">
    <property type="protein sequence ID" value="TKC49647.1"/>
    <property type="molecule type" value="Genomic_DNA"/>
</dbReference>
<evidence type="ECO:0000256" key="1">
    <source>
        <dbReference type="SAM" id="MobiDB-lite"/>
    </source>
</evidence>
<dbReference type="PANTHER" id="PTHR33487:SF1">
    <property type="entry name" value="CILIA- AND FLAGELLA-ASSOCIATED PROTEIN 54"/>
    <property type="match status" value="1"/>
</dbReference>
<feature type="non-terminal residue" evidence="2">
    <location>
        <position position="1"/>
    </location>
</feature>
<protein>
    <submittedName>
        <fullName evidence="2">Uncharacterized protein</fullName>
    </submittedName>
</protein>
<gene>
    <name evidence="2" type="ORF">EI555_011187</name>
</gene>
<sequence>YSKAKELLCVPVDVTDTLRCFRETLEKSKYHSRSIRHSRKLLSLFLAQTQDVLQTSNERSLNVQALHELGSLLVFAQKKRAAFKCWSQALDDIFRKQDVLHTWKEYGSSLTNATGSCSPPGSKDYSEEFLSKVGIWGCLQGAVISAKIAQFIQTLDVEKRTNSCLLSGLLFQGLLRTTLLHPKAERCYAQYEITQLLPGIELFSDRYRADICSVVASLYYVIRELHFAKQNLIILPLLALYQYFVSGICQDLVRNLEARILKIEVLIDLGFFSEAFHEISQIFYGKNMPSSVPAGCKATGRMKLFQSFDSGKPLTSKENMQALDDLISKGLPLILVTVGQQHLLNKFAFVKAYFLVNVAATINCVPEHKMKPVCHGLTNEKNRPNLPNLKEVCLKDEGGLLCQLTQMKEDFALSTLKSILLTEAEDRLNFLVSEMEHPGHKNLSQCSAGELEIVVEDSKLFKKKVVEDDTENSISPGDYATESTDDNELLDPISLNSREYFNIHLWLRCRLALVTAFVAQIRGIGIVKENDITDCVSLINEVCVEAKSAGDRELQAEFLMQAVIIGLQEKHLKADIIKNLQDVIQLLEGREFISPRSHLTLVRSMLLLDDLTKAEKFKETPSSKAEKLYLLTQSHNILIEQMLTFGETIEFPISNTDYASPLLPLKNIYLPHVMLLAKTKMRIGHTVAKQVYYTSKKKDPSKWLPALHLFEIALKLAKISGTEEQEVEAEIFFQKGKIECQILVEEKSTTLQLESLFEAIQLSLRHDQNSGLIRDSYLEIALLFLHMRKPKSKLSASPSTLTKALPGRHSSIKEPTVSQSEMHSLFAWIAIRAAAQVSEAVLAINLLIGKTNDRTDKVSQQALPNIPEFATMDLLSSYTDYLLGMFEC</sequence>
<dbReference type="Proteomes" id="UP000308365">
    <property type="component" value="Unassembled WGS sequence"/>
</dbReference>
<name>A0A4U1FJ72_MONMO</name>
<evidence type="ECO:0000313" key="2">
    <source>
        <dbReference type="EMBL" id="TKC49647.1"/>
    </source>
</evidence>
<proteinExistence type="predicted"/>
<dbReference type="AlphaFoldDB" id="A0A4U1FJ72"/>